<dbReference type="RefSeq" id="WP_310655906.1">
    <property type="nucleotide sequence ID" value="NZ_JAPMLA010000018.1"/>
</dbReference>
<comment type="subcellular location">
    <subcellularLocation>
        <location evidence="1">Cell envelope</location>
    </subcellularLocation>
</comment>
<dbReference type="EMBL" id="JAPMLD010000016">
    <property type="protein sequence ID" value="MDW4826416.1"/>
    <property type="molecule type" value="Genomic_DNA"/>
</dbReference>
<dbReference type="Proteomes" id="UP001271263">
    <property type="component" value="Unassembled WGS sequence"/>
</dbReference>
<comment type="caution">
    <text evidence="7">The sequence shown here is derived from an EMBL/GenBank/DDBJ whole genome shotgun (WGS) entry which is preliminary data.</text>
</comment>
<evidence type="ECO:0000256" key="3">
    <source>
        <dbReference type="ARBA" id="ARBA00023157"/>
    </source>
</evidence>
<keyword evidence="10" id="KW-1185">Reference proteome</keyword>
<protein>
    <submittedName>
        <fullName evidence="7">TlpA disulfide reductase family protein</fullName>
    </submittedName>
</protein>
<dbReference type="Gene3D" id="3.40.30.10">
    <property type="entry name" value="Glutaredoxin"/>
    <property type="match status" value="1"/>
</dbReference>
<organism evidence="7 9">
    <name type="scientific">Shewanella fidelis</name>
    <dbReference type="NCBI Taxonomy" id="173509"/>
    <lineage>
        <taxon>Bacteria</taxon>
        <taxon>Pseudomonadati</taxon>
        <taxon>Pseudomonadota</taxon>
        <taxon>Gammaproteobacteria</taxon>
        <taxon>Alteromonadales</taxon>
        <taxon>Shewanellaceae</taxon>
        <taxon>Shewanella</taxon>
    </lineage>
</organism>
<dbReference type="InterPro" id="IPR050553">
    <property type="entry name" value="Thioredoxin_ResA/DsbE_sf"/>
</dbReference>
<dbReference type="InterPro" id="IPR036249">
    <property type="entry name" value="Thioredoxin-like_sf"/>
</dbReference>
<dbReference type="Proteomes" id="UP001259340">
    <property type="component" value="Unassembled WGS sequence"/>
</dbReference>
<reference evidence="7" key="2">
    <citation type="submission" date="2022-11" db="EMBL/GenBank/DDBJ databases">
        <title>Prophages regulate Shewanella fidelis motility and biofilm formation: implications for gut colonization dynamics in Ciona robusta.</title>
        <authorList>
            <person name="Natarajan O."/>
            <person name="Gibboney S.L."/>
            <person name="Young M.N."/>
            <person name="Lim S.J."/>
            <person name="Pluta N."/>
            <person name="Atkinson C.G.F."/>
            <person name="Leigh B.A."/>
            <person name="Liberti A."/>
            <person name="Kees E."/>
            <person name="Breitbart M."/>
            <person name="Gralnick J."/>
            <person name="Dishaw L.J."/>
        </authorList>
    </citation>
    <scope>NUCLEOTIDE SEQUENCE</scope>
    <source>
        <strain evidence="7">3313</strain>
    </source>
</reference>
<evidence type="ECO:0000256" key="2">
    <source>
        <dbReference type="ARBA" id="ARBA00022748"/>
    </source>
</evidence>
<evidence type="ECO:0000313" key="8">
    <source>
        <dbReference type="EMBL" id="MDW4826416.1"/>
    </source>
</evidence>
<evidence type="ECO:0000256" key="1">
    <source>
        <dbReference type="ARBA" id="ARBA00004196"/>
    </source>
</evidence>
<proteinExistence type="predicted"/>
<dbReference type="AlphaFoldDB" id="A0AAW8NVX5"/>
<dbReference type="EMBL" id="JAPMLE010000001">
    <property type="protein sequence ID" value="MDR8526069.1"/>
    <property type="molecule type" value="Genomic_DNA"/>
</dbReference>
<accession>A0AAW8NVX5</accession>
<keyword evidence="3" id="KW-1015">Disulfide bond</keyword>
<dbReference type="PROSITE" id="PS51352">
    <property type="entry name" value="THIOREDOXIN_2"/>
    <property type="match status" value="1"/>
</dbReference>
<dbReference type="GO" id="GO:0030313">
    <property type="term" value="C:cell envelope"/>
    <property type="evidence" value="ECO:0007669"/>
    <property type="project" value="UniProtKB-SubCell"/>
</dbReference>
<evidence type="ECO:0000259" key="6">
    <source>
        <dbReference type="PROSITE" id="PS51352"/>
    </source>
</evidence>
<name>A0AAW8NVX5_9GAMM</name>
<dbReference type="PROSITE" id="PS00194">
    <property type="entry name" value="THIOREDOXIN_1"/>
    <property type="match status" value="1"/>
</dbReference>
<dbReference type="GO" id="GO:0016209">
    <property type="term" value="F:antioxidant activity"/>
    <property type="evidence" value="ECO:0007669"/>
    <property type="project" value="InterPro"/>
</dbReference>
<keyword evidence="5" id="KW-0732">Signal</keyword>
<feature type="chain" id="PRO_5044026897" evidence="5">
    <location>
        <begin position="22"/>
        <end position="198"/>
    </location>
</feature>
<dbReference type="CDD" id="cd02966">
    <property type="entry name" value="TlpA_like_family"/>
    <property type="match status" value="1"/>
</dbReference>
<gene>
    <name evidence="7" type="ORF">OS133_20895</name>
    <name evidence="8" type="ORF">OS134_20285</name>
</gene>
<evidence type="ECO:0000313" key="9">
    <source>
        <dbReference type="Proteomes" id="UP001259340"/>
    </source>
</evidence>
<reference evidence="8 10" key="1">
    <citation type="journal article" date="2022" name="bioRxiv">
        <title>Prophages regulate Shewanella fidelis 3313 motility and biofilm formation: implications for gut colonization dynamics in Ciona robusta.</title>
        <authorList>
            <person name="Natarajan O."/>
            <person name="Gibboney S.L."/>
            <person name="Young M.N."/>
            <person name="Lim S.J."/>
            <person name="Pluta N."/>
            <person name="Atkinson C.G."/>
            <person name="Leigh B.A."/>
            <person name="Liberti A."/>
            <person name="Kees E.D."/>
            <person name="Breitbart M."/>
            <person name="Gralnick J.A."/>
            <person name="Dishaw L.J."/>
        </authorList>
    </citation>
    <scope>NUCLEOTIDE SEQUENCE [LARGE SCALE GENOMIC DNA]</scope>
    <source>
        <strain evidence="8 10">JG4066</strain>
    </source>
</reference>
<dbReference type="PANTHER" id="PTHR42852:SF6">
    <property type="entry name" value="THIOL:DISULFIDE INTERCHANGE PROTEIN DSBE"/>
    <property type="match status" value="1"/>
</dbReference>
<dbReference type="PANTHER" id="PTHR42852">
    <property type="entry name" value="THIOL:DISULFIDE INTERCHANGE PROTEIN DSBE"/>
    <property type="match status" value="1"/>
</dbReference>
<dbReference type="InterPro" id="IPR000866">
    <property type="entry name" value="AhpC/TSA"/>
</dbReference>
<evidence type="ECO:0000256" key="5">
    <source>
        <dbReference type="SAM" id="SignalP"/>
    </source>
</evidence>
<evidence type="ECO:0000313" key="10">
    <source>
        <dbReference type="Proteomes" id="UP001271263"/>
    </source>
</evidence>
<feature type="signal peptide" evidence="5">
    <location>
        <begin position="1"/>
        <end position="21"/>
    </location>
</feature>
<sequence length="198" mass="21993">MRSTLVGFIAATMLLAGGAQAYPGMEKQDKTQVQSSVDLISVLPKPFPIEAVPFKDSKGAAVDFSQYKGKVIMVNMWATWCPPCVRELPALSRFTAKVGADDFEVLPVSIDLEGDKQVEPFLKSLGMENFNTYYDKEQKLGQVFPLDTIPATFILNREGELIAFVRTFVDWDDDKAVTLIKGFLAQATETEQEKDQAE</sequence>
<dbReference type="InterPro" id="IPR013766">
    <property type="entry name" value="Thioredoxin_domain"/>
</dbReference>
<keyword evidence="2" id="KW-0201">Cytochrome c-type biogenesis</keyword>
<evidence type="ECO:0000256" key="4">
    <source>
        <dbReference type="ARBA" id="ARBA00023284"/>
    </source>
</evidence>
<dbReference type="Pfam" id="PF00578">
    <property type="entry name" value="AhpC-TSA"/>
    <property type="match status" value="1"/>
</dbReference>
<evidence type="ECO:0000313" key="7">
    <source>
        <dbReference type="EMBL" id="MDR8526069.1"/>
    </source>
</evidence>
<keyword evidence="4" id="KW-0676">Redox-active center</keyword>
<feature type="domain" description="Thioredoxin" evidence="6">
    <location>
        <begin position="41"/>
        <end position="189"/>
    </location>
</feature>
<dbReference type="GO" id="GO:0017004">
    <property type="term" value="P:cytochrome complex assembly"/>
    <property type="evidence" value="ECO:0007669"/>
    <property type="project" value="UniProtKB-KW"/>
</dbReference>
<dbReference type="InterPro" id="IPR017937">
    <property type="entry name" value="Thioredoxin_CS"/>
</dbReference>
<dbReference type="SUPFAM" id="SSF52833">
    <property type="entry name" value="Thioredoxin-like"/>
    <property type="match status" value="1"/>
</dbReference>
<dbReference type="GO" id="GO:0015036">
    <property type="term" value="F:disulfide oxidoreductase activity"/>
    <property type="evidence" value="ECO:0007669"/>
    <property type="project" value="UniProtKB-ARBA"/>
</dbReference>